<name>A0A2K2TG94_LIMFE</name>
<dbReference type="Proteomes" id="UP000236514">
    <property type="component" value="Unassembled WGS sequence"/>
</dbReference>
<sequence length="67" mass="7272">MFGFGKSSSPSEWVIKNIENGLYVTVGTFGTSEWGVEGATRFQRSGDAYDAISGLPGDLSKYVVEKF</sequence>
<proteinExistence type="predicted"/>
<gene>
    <name evidence="1" type="ORF">C1Y38_10615</name>
</gene>
<evidence type="ECO:0000313" key="2">
    <source>
        <dbReference type="Proteomes" id="UP000236514"/>
    </source>
</evidence>
<reference evidence="1 2" key="1">
    <citation type="submission" date="2018-01" db="EMBL/GenBank/DDBJ databases">
        <title>Draft genome sequence of the feruloyl esterase-producing strain Lactobacillus fermentum CRL 1446, isolated from artisanal goat milk cheese.</title>
        <authorList>
            <person name="Abeijon Mukdsi M.C."/>
            <person name="Saavedra L."/>
            <person name="Gauffin Cano M.P."/>
            <person name="Hebert E.M."/>
            <person name="Medina R.B."/>
        </authorList>
    </citation>
    <scope>NUCLEOTIDE SEQUENCE [LARGE SCALE GENOMIC DNA]</scope>
    <source>
        <strain evidence="1 2">CRL 1446</strain>
    </source>
</reference>
<protein>
    <submittedName>
        <fullName evidence="1">Uncharacterized protein</fullName>
    </submittedName>
</protein>
<dbReference type="AlphaFoldDB" id="A0A2K2TG94"/>
<evidence type="ECO:0000313" key="1">
    <source>
        <dbReference type="EMBL" id="PNV57016.1"/>
    </source>
</evidence>
<comment type="caution">
    <text evidence="1">The sequence shown here is derived from an EMBL/GenBank/DDBJ whole genome shotgun (WGS) entry which is preliminary data.</text>
</comment>
<organism evidence="1 2">
    <name type="scientific">Limosilactobacillus fermentum</name>
    <name type="common">Lactobacillus fermentum</name>
    <dbReference type="NCBI Taxonomy" id="1613"/>
    <lineage>
        <taxon>Bacteria</taxon>
        <taxon>Bacillati</taxon>
        <taxon>Bacillota</taxon>
        <taxon>Bacilli</taxon>
        <taxon>Lactobacillales</taxon>
        <taxon>Lactobacillaceae</taxon>
        <taxon>Limosilactobacillus</taxon>
    </lineage>
</organism>
<dbReference type="EMBL" id="POTQ01000036">
    <property type="protein sequence ID" value="PNV57016.1"/>
    <property type="molecule type" value="Genomic_DNA"/>
</dbReference>
<accession>A0A2K2TG94</accession>